<feature type="region of interest" description="Disordered" evidence="1">
    <location>
        <begin position="144"/>
        <end position="175"/>
    </location>
</feature>
<dbReference type="Proteomes" id="UP000230423">
    <property type="component" value="Unassembled WGS sequence"/>
</dbReference>
<evidence type="ECO:0000256" key="1">
    <source>
        <dbReference type="SAM" id="MobiDB-lite"/>
    </source>
</evidence>
<keyword evidence="3" id="KW-1185">Reference proteome</keyword>
<feature type="region of interest" description="Disordered" evidence="1">
    <location>
        <begin position="36"/>
        <end position="132"/>
    </location>
</feature>
<organism evidence="2 3">
    <name type="scientific">Teladorsagia circumcincta</name>
    <name type="common">Brown stomach worm</name>
    <name type="synonym">Ostertagia circumcincta</name>
    <dbReference type="NCBI Taxonomy" id="45464"/>
    <lineage>
        <taxon>Eukaryota</taxon>
        <taxon>Metazoa</taxon>
        <taxon>Ecdysozoa</taxon>
        <taxon>Nematoda</taxon>
        <taxon>Chromadorea</taxon>
        <taxon>Rhabditida</taxon>
        <taxon>Rhabditina</taxon>
        <taxon>Rhabditomorpha</taxon>
        <taxon>Strongyloidea</taxon>
        <taxon>Trichostrongylidae</taxon>
        <taxon>Teladorsagia</taxon>
    </lineage>
</organism>
<evidence type="ECO:0000313" key="3">
    <source>
        <dbReference type="Proteomes" id="UP000230423"/>
    </source>
</evidence>
<gene>
    <name evidence="2" type="ORF">TELCIR_16825</name>
</gene>
<feature type="compositionally biased region" description="Polar residues" evidence="1">
    <location>
        <begin position="158"/>
        <end position="167"/>
    </location>
</feature>
<accession>A0A2G9TUP1</accession>
<proteinExistence type="predicted"/>
<sequence length="175" mass="18637">MSLGFLRFSDTPVAGTRKMYLYVLLAVAAVVTALPSPSSQKKGGHDEEHPFVMPEPRLQPFSELGEQQPFGRQGGPFRKDKGQGPPQGGPPGGGPPGGQGPQGGPPGGGPPGGQGPLREDHQEVDHLEDRDLREDHLELLHLWDKGTYHEGPPKVGPSSEQGFQQGRQPGGEPKH</sequence>
<dbReference type="AlphaFoldDB" id="A0A2G9TUP1"/>
<reference evidence="2 3" key="1">
    <citation type="submission" date="2015-09" db="EMBL/GenBank/DDBJ databases">
        <title>Draft genome of the parasitic nematode Teladorsagia circumcincta isolate WARC Sus (inbred).</title>
        <authorList>
            <person name="Mitreva M."/>
        </authorList>
    </citation>
    <scope>NUCLEOTIDE SEQUENCE [LARGE SCALE GENOMIC DNA]</scope>
    <source>
        <strain evidence="2 3">S</strain>
    </source>
</reference>
<feature type="compositionally biased region" description="Basic and acidic residues" evidence="1">
    <location>
        <begin position="117"/>
        <end position="132"/>
    </location>
</feature>
<evidence type="ECO:0000313" key="2">
    <source>
        <dbReference type="EMBL" id="PIO61647.1"/>
    </source>
</evidence>
<protein>
    <submittedName>
        <fullName evidence="2">Uncharacterized protein</fullName>
    </submittedName>
</protein>
<name>A0A2G9TUP1_TELCI</name>
<dbReference type="EMBL" id="KZ353247">
    <property type="protein sequence ID" value="PIO61647.1"/>
    <property type="molecule type" value="Genomic_DNA"/>
</dbReference>